<reference evidence="1" key="1">
    <citation type="submission" date="2019-04" db="EMBL/GenBank/DDBJ databases">
        <title>Microbes associate with the intestines of laboratory mice.</title>
        <authorList>
            <person name="Navarre W."/>
            <person name="Wong E."/>
            <person name="Huang K.C."/>
            <person name="Tropini C."/>
            <person name="Ng K."/>
            <person name="Yu B."/>
        </authorList>
    </citation>
    <scope>NUCLEOTIDE SEQUENCE</scope>
    <source>
        <strain evidence="1">NM86_A22</strain>
    </source>
</reference>
<dbReference type="EMBL" id="SSTG01000064">
    <property type="protein sequence ID" value="THG51263.1"/>
    <property type="molecule type" value="Genomic_DNA"/>
</dbReference>
<evidence type="ECO:0000313" key="2">
    <source>
        <dbReference type="Proteomes" id="UP000305401"/>
    </source>
</evidence>
<organism evidence="1 2">
    <name type="scientific">Muribaculum caecicola</name>
    <dbReference type="NCBI Taxonomy" id="3038144"/>
    <lineage>
        <taxon>Bacteria</taxon>
        <taxon>Pseudomonadati</taxon>
        <taxon>Bacteroidota</taxon>
        <taxon>Bacteroidia</taxon>
        <taxon>Bacteroidales</taxon>
        <taxon>Muribaculaceae</taxon>
        <taxon>Muribaculum</taxon>
    </lineage>
</organism>
<keyword evidence="2" id="KW-1185">Reference proteome</keyword>
<dbReference type="Proteomes" id="UP000305401">
    <property type="component" value="Unassembled WGS sequence"/>
</dbReference>
<protein>
    <submittedName>
        <fullName evidence="1">Lipopolysaccharide biosynthesis protein</fullName>
    </submittedName>
</protein>
<accession>A0AC61S5Y2</accession>
<gene>
    <name evidence="1" type="ORF">E5990_06220</name>
</gene>
<sequence length="489" mass="55118">MTRSDDVSRRLGRKVLVGTAWSTVERFGSLGLQFAVNLVLARLLTPAEFAYVGVLAFFMSVSYVLIDGGFATALIQKQNPTRADYSVIFIWNMAFALFFYALLFITAPLIALYVNMPLLEDIIKVFSLSLPLSALSQVQIIRLRKELAFGFMAVVNLGGYAAGGALGIWLAMRGAGPWSLVWMQVCNMAVCAVCYNLFTRWHPGFVFSRESFKQLFGYGGYLLMATVFQEACKNVQTLIIGRRFSPVQVGLYGQAHKLDQINSYAIPQVLVQVMFPFYSRIQSDKERLALVLGKCVRIIALFIFPLLTLLIIVAEPLIVFLFDEQWRDCAPYFRILCIGGLFTSLQNINFYAVAARGHSRVLFQWSFYKWGSLLVLLLCGMNFGMFGIMWAMAISNANIFVVNALLSNRYVGYPFGCQIRSLLPFVGACLLAAFVVMGVYFKNLYNNAETPGLWSMSVCFVAVYTIIVLVFRFRVLTDIRYIYQTVIKR</sequence>
<comment type="caution">
    <text evidence="1">The sequence shown here is derived from an EMBL/GenBank/DDBJ whole genome shotgun (WGS) entry which is preliminary data.</text>
</comment>
<evidence type="ECO:0000313" key="1">
    <source>
        <dbReference type="EMBL" id="THG51263.1"/>
    </source>
</evidence>
<name>A0AC61S5Y2_9BACT</name>
<proteinExistence type="predicted"/>